<reference evidence="1" key="2">
    <citation type="submission" date="2021-09" db="EMBL/GenBank/DDBJ databases">
        <authorList>
            <person name="Gilroy R."/>
        </authorList>
    </citation>
    <scope>NUCLEOTIDE SEQUENCE</scope>
    <source>
        <strain evidence="1">CHK124-7917</strain>
    </source>
</reference>
<dbReference type="AlphaFoldDB" id="A0A921GH10"/>
<evidence type="ECO:0000313" key="2">
    <source>
        <dbReference type="Proteomes" id="UP000697330"/>
    </source>
</evidence>
<comment type="caution">
    <text evidence="1">The sequence shown here is derived from an EMBL/GenBank/DDBJ whole genome shotgun (WGS) entry which is preliminary data.</text>
</comment>
<name>A0A921GH10_9ACTN</name>
<accession>A0A921GH10</accession>
<gene>
    <name evidence="1" type="ORF">K8U72_08115</name>
</gene>
<dbReference type="EMBL" id="DYWQ01000123">
    <property type="protein sequence ID" value="HJF45724.1"/>
    <property type="molecule type" value="Genomic_DNA"/>
</dbReference>
<organism evidence="1 2">
    <name type="scientific">Thermophilibacter provencensis</name>
    <dbReference type="NCBI Taxonomy" id="1852386"/>
    <lineage>
        <taxon>Bacteria</taxon>
        <taxon>Bacillati</taxon>
        <taxon>Actinomycetota</taxon>
        <taxon>Coriobacteriia</taxon>
        <taxon>Coriobacteriales</taxon>
        <taxon>Atopobiaceae</taxon>
        <taxon>Thermophilibacter</taxon>
    </lineage>
</organism>
<dbReference type="Proteomes" id="UP000697330">
    <property type="component" value="Unassembled WGS sequence"/>
</dbReference>
<sequence>MKMVRNVLVMLVCVLVGAGAVVGYQQYLASNVAHPEGKTDIDLTVLEESMEKNSELSTAKYLYTSSVSVTDQNTVEVFGTEVTLPFTDATYIFEFDGTVKAGYNLQDVRPFVENGDTVVIELPPAEILSHETSDVTCVYEQQNIANPLKAGEESQWIESQKAAMVERAESLGLYDEARQNAKVTFESLFAEAIPEGATLDVRFQ</sequence>
<dbReference type="InterPro" id="IPR025324">
    <property type="entry name" value="DUF4230"/>
</dbReference>
<proteinExistence type="predicted"/>
<protein>
    <submittedName>
        <fullName evidence="1">DUF4230 domain-containing protein</fullName>
    </submittedName>
</protein>
<evidence type="ECO:0000313" key="1">
    <source>
        <dbReference type="EMBL" id="HJF45724.1"/>
    </source>
</evidence>
<dbReference type="Pfam" id="PF14014">
    <property type="entry name" value="DUF4230"/>
    <property type="match status" value="1"/>
</dbReference>
<dbReference type="RefSeq" id="WP_274959425.1">
    <property type="nucleotide sequence ID" value="NZ_DYWQ01000123.1"/>
</dbReference>
<reference evidence="1" key="1">
    <citation type="journal article" date="2021" name="PeerJ">
        <title>Extensive microbial diversity within the chicken gut microbiome revealed by metagenomics and culture.</title>
        <authorList>
            <person name="Gilroy R."/>
            <person name="Ravi A."/>
            <person name="Getino M."/>
            <person name="Pursley I."/>
            <person name="Horton D.L."/>
            <person name="Alikhan N.F."/>
            <person name="Baker D."/>
            <person name="Gharbi K."/>
            <person name="Hall N."/>
            <person name="Watson M."/>
            <person name="Adriaenssens E.M."/>
            <person name="Foster-Nyarko E."/>
            <person name="Jarju S."/>
            <person name="Secka A."/>
            <person name="Antonio M."/>
            <person name="Oren A."/>
            <person name="Chaudhuri R.R."/>
            <person name="La Ragione R."/>
            <person name="Hildebrand F."/>
            <person name="Pallen M.J."/>
        </authorList>
    </citation>
    <scope>NUCLEOTIDE SEQUENCE</scope>
    <source>
        <strain evidence="1">CHK124-7917</strain>
    </source>
</reference>